<evidence type="ECO:0000313" key="3">
    <source>
        <dbReference type="Proteomes" id="UP000272400"/>
    </source>
</evidence>
<dbReference type="AlphaFoldDB" id="A0A3N1DDF4"/>
<reference evidence="2 3" key="1">
    <citation type="submission" date="2018-11" db="EMBL/GenBank/DDBJ databases">
        <title>Sequencing the genomes of 1000 actinobacteria strains.</title>
        <authorList>
            <person name="Klenk H.-P."/>
        </authorList>
    </citation>
    <scope>NUCLEOTIDE SEQUENCE [LARGE SCALE GENOMIC DNA]</scope>
    <source>
        <strain evidence="2 3">DSM 44254</strain>
    </source>
</reference>
<gene>
    <name evidence="2" type="ORF">EDD29_8948</name>
</gene>
<feature type="transmembrane region" description="Helical" evidence="1">
    <location>
        <begin position="6"/>
        <end position="27"/>
    </location>
</feature>
<evidence type="ECO:0000313" key="2">
    <source>
        <dbReference type="EMBL" id="ROO91198.1"/>
    </source>
</evidence>
<keyword evidence="1" id="KW-0472">Membrane</keyword>
<accession>A0A3N1DDF4</accession>
<dbReference type="EMBL" id="RJKE01000001">
    <property type="protein sequence ID" value="ROO91198.1"/>
    <property type="molecule type" value="Genomic_DNA"/>
</dbReference>
<protein>
    <submittedName>
        <fullName evidence="2">Uncharacterized protein</fullName>
    </submittedName>
</protein>
<name>A0A3N1DDF4_9ACTN</name>
<keyword evidence="3" id="KW-1185">Reference proteome</keyword>
<comment type="caution">
    <text evidence="2">The sequence shown here is derived from an EMBL/GenBank/DDBJ whole genome shotgun (WGS) entry which is preliminary data.</text>
</comment>
<sequence>MGLANVVVVAGVCALVALGCLGLIRVLGRLG</sequence>
<evidence type="ECO:0000256" key="1">
    <source>
        <dbReference type="SAM" id="Phobius"/>
    </source>
</evidence>
<keyword evidence="1" id="KW-0812">Transmembrane</keyword>
<keyword evidence="1" id="KW-1133">Transmembrane helix</keyword>
<proteinExistence type="predicted"/>
<dbReference type="Proteomes" id="UP000272400">
    <property type="component" value="Unassembled WGS sequence"/>
</dbReference>
<organism evidence="2 3">
    <name type="scientific">Actinocorallia herbida</name>
    <dbReference type="NCBI Taxonomy" id="58109"/>
    <lineage>
        <taxon>Bacteria</taxon>
        <taxon>Bacillati</taxon>
        <taxon>Actinomycetota</taxon>
        <taxon>Actinomycetes</taxon>
        <taxon>Streptosporangiales</taxon>
        <taxon>Thermomonosporaceae</taxon>
        <taxon>Actinocorallia</taxon>
    </lineage>
</organism>